<feature type="transmembrane region" description="Helical" evidence="5">
    <location>
        <begin position="325"/>
        <end position="345"/>
    </location>
</feature>
<feature type="transmembrane region" description="Helical" evidence="5">
    <location>
        <begin position="351"/>
        <end position="370"/>
    </location>
</feature>
<dbReference type="CDD" id="cd07042">
    <property type="entry name" value="STAS_SulP_like_sulfate_transporter"/>
    <property type="match status" value="1"/>
</dbReference>
<dbReference type="PROSITE" id="PS50801">
    <property type="entry name" value="STAS"/>
    <property type="match status" value="1"/>
</dbReference>
<keyword evidence="4 5" id="KW-0472">Membrane</keyword>
<dbReference type="Gene3D" id="3.30.750.24">
    <property type="entry name" value="STAS domain"/>
    <property type="match status" value="1"/>
</dbReference>
<comment type="caution">
    <text evidence="7">The sequence shown here is derived from an EMBL/GenBank/DDBJ whole genome shotgun (WGS) entry which is preliminary data.</text>
</comment>
<feature type="transmembrane region" description="Helical" evidence="5">
    <location>
        <begin position="202"/>
        <end position="219"/>
    </location>
</feature>
<dbReference type="Pfam" id="PF00916">
    <property type="entry name" value="Sulfate_transp"/>
    <property type="match status" value="1"/>
</dbReference>
<feature type="transmembrane region" description="Helical" evidence="5">
    <location>
        <begin position="176"/>
        <end position="195"/>
    </location>
</feature>
<keyword evidence="3 5" id="KW-1133">Transmembrane helix</keyword>
<dbReference type="InterPro" id="IPR002645">
    <property type="entry name" value="STAS_dom"/>
</dbReference>
<evidence type="ECO:0000256" key="5">
    <source>
        <dbReference type="SAM" id="Phobius"/>
    </source>
</evidence>
<feature type="transmembrane region" description="Helical" evidence="5">
    <location>
        <begin position="132"/>
        <end position="151"/>
    </location>
</feature>
<proteinExistence type="predicted"/>
<dbReference type="Proteomes" id="UP001597299">
    <property type="component" value="Unassembled WGS sequence"/>
</dbReference>
<dbReference type="RefSeq" id="WP_213350372.1">
    <property type="nucleotide sequence ID" value="NZ_JAHBGB010000002.1"/>
</dbReference>
<feature type="domain" description="STAS" evidence="6">
    <location>
        <begin position="437"/>
        <end position="552"/>
    </location>
</feature>
<keyword evidence="2 5" id="KW-0812">Transmembrane</keyword>
<evidence type="ECO:0000313" key="8">
    <source>
        <dbReference type="Proteomes" id="UP001597299"/>
    </source>
</evidence>
<organism evidence="7 8">
    <name type="scientific">Ancylobacter oerskovii</name>
    <dbReference type="NCBI Taxonomy" id="459519"/>
    <lineage>
        <taxon>Bacteria</taxon>
        <taxon>Pseudomonadati</taxon>
        <taxon>Pseudomonadota</taxon>
        <taxon>Alphaproteobacteria</taxon>
        <taxon>Hyphomicrobiales</taxon>
        <taxon>Xanthobacteraceae</taxon>
        <taxon>Ancylobacter</taxon>
    </lineage>
</organism>
<evidence type="ECO:0000256" key="4">
    <source>
        <dbReference type="ARBA" id="ARBA00023136"/>
    </source>
</evidence>
<feature type="transmembrane region" description="Helical" evidence="5">
    <location>
        <begin position="252"/>
        <end position="271"/>
    </location>
</feature>
<reference evidence="8" key="1">
    <citation type="journal article" date="2019" name="Int. J. Syst. Evol. Microbiol.">
        <title>The Global Catalogue of Microorganisms (GCM) 10K type strain sequencing project: providing services to taxonomists for standard genome sequencing and annotation.</title>
        <authorList>
            <consortium name="The Broad Institute Genomics Platform"/>
            <consortium name="The Broad Institute Genome Sequencing Center for Infectious Disease"/>
            <person name="Wu L."/>
            <person name="Ma J."/>
        </authorList>
    </citation>
    <scope>NUCLEOTIDE SEQUENCE [LARGE SCALE GENOMIC DNA]</scope>
    <source>
        <strain evidence="8">CCM 7435</strain>
    </source>
</reference>
<sequence>MPARIPLLQGFAGYRAQWFGRDAMAGLAIAAVAIPSAIAYPAIAGLPPEVGVYASIFPLIGYALLGPSHRLVVGPDAATMTVLAAVLASLVAQQPTADRVGIAALLALVVGGMCLIASALRLGAVAAFLSRPILIGFIGGIAISIMVGQIGRLTGLKIKSDGLVAPLVDLVQQWHAIHWPSLALGLGLLALTLLLQRLKSPVPGPLVVVVLGIAASALFDFEGRGIKVVGALPQALPSLALPSPSGLPLQELLLGAGALWLVSFSSGIVAARSFGARGGFPVDTNRELVGLGGANIAAGLFSGFPVTVSDSRTAINLSVGGRSQMAGLVAALALASVMLFLNDALRLLPSPALGAILVAASIGLIDVGSLRELWRISRMEFGFALIGMWGAVSLGVLNGVIVAVAATLLYVLIKEMRPHDALLGRLPGRPGFYKLHRFREARPVPGLAIYLIQGSLLFFNVDYVRARLQEVMEALPADTRWFLLDASAVTQIDSTAAAMLDEVRAALAERGIAFGIVELHTDPLTLLERAGVVDRIGRDMVFDDVEEAAARFDRLAAQERRAAAAT</sequence>
<dbReference type="Pfam" id="PF01740">
    <property type="entry name" value="STAS"/>
    <property type="match status" value="1"/>
</dbReference>
<dbReference type="InterPro" id="IPR011547">
    <property type="entry name" value="SLC26A/SulP_dom"/>
</dbReference>
<feature type="transmembrane region" description="Helical" evidence="5">
    <location>
        <begin position="23"/>
        <end position="44"/>
    </location>
</feature>
<feature type="transmembrane region" description="Helical" evidence="5">
    <location>
        <begin position="100"/>
        <end position="120"/>
    </location>
</feature>
<evidence type="ECO:0000313" key="7">
    <source>
        <dbReference type="EMBL" id="MFD2141099.1"/>
    </source>
</evidence>
<dbReference type="SUPFAM" id="SSF52091">
    <property type="entry name" value="SpoIIaa-like"/>
    <property type="match status" value="1"/>
</dbReference>
<evidence type="ECO:0000259" key="6">
    <source>
        <dbReference type="PROSITE" id="PS50801"/>
    </source>
</evidence>
<evidence type="ECO:0000256" key="2">
    <source>
        <dbReference type="ARBA" id="ARBA00022692"/>
    </source>
</evidence>
<evidence type="ECO:0000256" key="1">
    <source>
        <dbReference type="ARBA" id="ARBA00004141"/>
    </source>
</evidence>
<accession>A0ABW4YY19</accession>
<feature type="transmembrane region" description="Helical" evidence="5">
    <location>
        <begin position="382"/>
        <end position="413"/>
    </location>
</feature>
<comment type="subcellular location">
    <subcellularLocation>
        <location evidence="1">Membrane</location>
        <topology evidence="1">Multi-pass membrane protein</topology>
    </subcellularLocation>
</comment>
<dbReference type="InterPro" id="IPR036513">
    <property type="entry name" value="STAS_dom_sf"/>
</dbReference>
<feature type="transmembrane region" description="Helical" evidence="5">
    <location>
        <begin position="50"/>
        <end position="65"/>
    </location>
</feature>
<dbReference type="EMBL" id="JBHUHD010000001">
    <property type="protein sequence ID" value="MFD2141099.1"/>
    <property type="molecule type" value="Genomic_DNA"/>
</dbReference>
<dbReference type="NCBIfam" id="TIGR00815">
    <property type="entry name" value="sulP"/>
    <property type="match status" value="1"/>
</dbReference>
<name>A0ABW4YY19_9HYPH</name>
<gene>
    <name evidence="7" type="ORF">ACFSNC_11850</name>
</gene>
<keyword evidence="8" id="KW-1185">Reference proteome</keyword>
<dbReference type="InterPro" id="IPR001902">
    <property type="entry name" value="SLC26A/SulP_fam"/>
</dbReference>
<protein>
    <submittedName>
        <fullName evidence="7">SulP family inorganic anion transporter</fullName>
    </submittedName>
</protein>
<dbReference type="PANTHER" id="PTHR11814">
    <property type="entry name" value="SULFATE TRANSPORTER"/>
    <property type="match status" value="1"/>
</dbReference>
<evidence type="ECO:0000256" key="3">
    <source>
        <dbReference type="ARBA" id="ARBA00022989"/>
    </source>
</evidence>